<organism evidence="2 3">
    <name type="scientific">Amblyomma americanum</name>
    <name type="common">Lone star tick</name>
    <dbReference type="NCBI Taxonomy" id="6943"/>
    <lineage>
        <taxon>Eukaryota</taxon>
        <taxon>Metazoa</taxon>
        <taxon>Ecdysozoa</taxon>
        <taxon>Arthropoda</taxon>
        <taxon>Chelicerata</taxon>
        <taxon>Arachnida</taxon>
        <taxon>Acari</taxon>
        <taxon>Parasitiformes</taxon>
        <taxon>Ixodida</taxon>
        <taxon>Ixodoidea</taxon>
        <taxon>Ixodidae</taxon>
        <taxon>Amblyomminae</taxon>
        <taxon>Amblyomma</taxon>
    </lineage>
</organism>
<feature type="chain" id="PRO_5042858245" description="Secreted protein" evidence="1">
    <location>
        <begin position="21"/>
        <end position="75"/>
    </location>
</feature>
<evidence type="ECO:0000313" key="2">
    <source>
        <dbReference type="EMBL" id="KAK8768783.1"/>
    </source>
</evidence>
<keyword evidence="3" id="KW-1185">Reference proteome</keyword>
<keyword evidence="1" id="KW-0732">Signal</keyword>
<evidence type="ECO:0008006" key="4">
    <source>
        <dbReference type="Google" id="ProtNLM"/>
    </source>
</evidence>
<sequence>MKSTIFFLCVFSTLLLATNCQPAGVHPIFRPRPMCPPACLFGMRPGQFCESGCMCQFNPARPNGPLDCKPPRRRA</sequence>
<accession>A0AAQ4E243</accession>
<reference evidence="2 3" key="1">
    <citation type="journal article" date="2023" name="Arcadia Sci">
        <title>De novo assembly of a long-read Amblyomma americanum tick genome.</title>
        <authorList>
            <person name="Chou S."/>
            <person name="Poskanzer K.E."/>
            <person name="Rollins M."/>
            <person name="Thuy-Boun P.S."/>
        </authorList>
    </citation>
    <scope>NUCLEOTIDE SEQUENCE [LARGE SCALE GENOMIC DNA]</scope>
    <source>
        <strain evidence="2">F_SG_1</strain>
        <tissue evidence="2">Salivary glands</tissue>
    </source>
</reference>
<feature type="signal peptide" evidence="1">
    <location>
        <begin position="1"/>
        <end position="20"/>
    </location>
</feature>
<dbReference type="Proteomes" id="UP001321473">
    <property type="component" value="Unassembled WGS sequence"/>
</dbReference>
<name>A0AAQ4E243_AMBAM</name>
<dbReference type="EMBL" id="JARKHS020023456">
    <property type="protein sequence ID" value="KAK8768783.1"/>
    <property type="molecule type" value="Genomic_DNA"/>
</dbReference>
<evidence type="ECO:0000313" key="3">
    <source>
        <dbReference type="Proteomes" id="UP001321473"/>
    </source>
</evidence>
<dbReference type="AlphaFoldDB" id="A0AAQ4E243"/>
<protein>
    <recommendedName>
        <fullName evidence="4">Secreted protein</fullName>
    </recommendedName>
</protein>
<proteinExistence type="predicted"/>
<evidence type="ECO:0000256" key="1">
    <source>
        <dbReference type="SAM" id="SignalP"/>
    </source>
</evidence>
<comment type="caution">
    <text evidence="2">The sequence shown here is derived from an EMBL/GenBank/DDBJ whole genome shotgun (WGS) entry which is preliminary data.</text>
</comment>
<gene>
    <name evidence="2" type="ORF">V5799_014752</name>
</gene>